<proteinExistence type="predicted"/>
<evidence type="ECO:0000313" key="2">
    <source>
        <dbReference type="EMBL" id="ARE27888.2"/>
    </source>
</evidence>
<dbReference type="Pfam" id="PF13166">
    <property type="entry name" value="AAA_13"/>
    <property type="match status" value="1"/>
</dbReference>
<dbReference type="Gene3D" id="3.40.50.300">
    <property type="entry name" value="P-loop containing nucleotide triphosphate hydrolases"/>
    <property type="match status" value="1"/>
</dbReference>
<dbReference type="RefSeq" id="WP_063280704.1">
    <property type="nucleotide sequence ID" value="NZ_CP015899.2"/>
</dbReference>
<gene>
    <name evidence="2" type="ORF">LLJM1_0496</name>
</gene>
<protein>
    <submittedName>
        <fullName evidence="2">AAA family ATPase</fullName>
    </submittedName>
</protein>
<name>A0A1V0PFP5_LACLC</name>
<reference evidence="2" key="2">
    <citation type="submission" date="2023-03" db="EMBL/GenBank/DDBJ databases">
        <authorList>
            <person name="McDonnell B."/>
        </authorList>
    </citation>
    <scope>NUCLEOTIDE SEQUENCE</scope>
    <source>
        <strain evidence="2">JM1</strain>
    </source>
</reference>
<dbReference type="PANTHER" id="PTHR43581:SF4">
    <property type="entry name" value="ATP_GTP PHOSPHATASE"/>
    <property type="match status" value="1"/>
</dbReference>
<accession>A0A1V0PFP5</accession>
<dbReference type="InterPro" id="IPR026866">
    <property type="entry name" value="CR006_AAA"/>
</dbReference>
<dbReference type="Proteomes" id="UP000191806">
    <property type="component" value="Chromosome"/>
</dbReference>
<dbReference type="SUPFAM" id="SSF52540">
    <property type="entry name" value="P-loop containing nucleoside triphosphate hydrolases"/>
    <property type="match status" value="1"/>
</dbReference>
<feature type="domain" description="Protein CR006 P-loop" evidence="1">
    <location>
        <begin position="236"/>
        <end position="352"/>
    </location>
</feature>
<evidence type="ECO:0000259" key="1">
    <source>
        <dbReference type="Pfam" id="PF13166"/>
    </source>
</evidence>
<sequence length="361" mass="41914">MIEKLIEISNYATFNSLKFTNGNNSDWDGNFKKNTIIYAPNGTGKTSLSLIFQAIKENDSNLIDKKRRISSDGSPKISILSDGTHIQFDNGTWSQKNHLDIEVFNSFYFEKNVYTFNLDDTFNKFIIENDPKLKEEVEHLTIKRKELIKLRRRAKIIRRFIKLAKQDKTKAIELATKLNTTLNLKSRMTENEQLNKRIDKKSSDFDKLYQKFMSNSHLISEQFREYCQKINDILSLFNDRIIINEIKPIYSKGGHSELSPTLIYTLSIDGKNTTLQDRNEVSFDYYLSDGDKSAIALASFLAKIEIMKNLDKKIIIIDDPFTSFDSGRKQRTIDLLAKLSCKVSQFILLTHDRKMQVQFSH</sequence>
<dbReference type="AlphaFoldDB" id="A0A1V0PFP5"/>
<dbReference type="PANTHER" id="PTHR43581">
    <property type="entry name" value="ATP/GTP PHOSPHATASE"/>
    <property type="match status" value="1"/>
</dbReference>
<organism evidence="2">
    <name type="scientific">Lactococcus lactis subsp. cremoris</name>
    <name type="common">Streptococcus cremoris</name>
    <dbReference type="NCBI Taxonomy" id="1359"/>
    <lineage>
        <taxon>Bacteria</taxon>
        <taxon>Bacillati</taxon>
        <taxon>Bacillota</taxon>
        <taxon>Bacilli</taxon>
        <taxon>Lactobacillales</taxon>
        <taxon>Streptococcaceae</taxon>
        <taxon>Lactococcus</taxon>
    </lineage>
</organism>
<dbReference type="InterPro" id="IPR027417">
    <property type="entry name" value="P-loop_NTPase"/>
</dbReference>
<dbReference type="CDD" id="cd00267">
    <property type="entry name" value="ABC_ATPase"/>
    <property type="match status" value="1"/>
</dbReference>
<dbReference type="EMBL" id="CP015899">
    <property type="protein sequence ID" value="ARE27888.2"/>
    <property type="molecule type" value="Genomic_DNA"/>
</dbReference>
<reference evidence="2" key="1">
    <citation type="journal article" date="2017" name="BMC Genomics">
        <title>Comparative and functional genomics of the Lactococcus lactis taxon; insights into evolution and niche adaptation.</title>
        <authorList>
            <person name="Kelleher P."/>
            <person name="Bottacini F."/>
            <person name="Mahony J."/>
            <person name="Kilcawley K.N."/>
            <person name="van Sinderen D."/>
        </authorList>
    </citation>
    <scope>NUCLEOTIDE SEQUENCE [LARGE SCALE GENOMIC DNA]</scope>
    <source>
        <strain evidence="2">JM1</strain>
    </source>
</reference>
<dbReference type="InterPro" id="IPR051396">
    <property type="entry name" value="Bact_Antivir_Def_Nuclease"/>
</dbReference>